<dbReference type="EMBL" id="KN550311">
    <property type="protein sequence ID" value="KHJ94476.1"/>
    <property type="molecule type" value="Genomic_DNA"/>
</dbReference>
<dbReference type="OrthoDB" id="2016285at2759"/>
<dbReference type="InterPro" id="IPR029063">
    <property type="entry name" value="SAM-dependent_MTases_sf"/>
</dbReference>
<dbReference type="GO" id="GO:0004766">
    <property type="term" value="F:spermidine synthase activity"/>
    <property type="evidence" value="ECO:0007669"/>
    <property type="project" value="TreeGrafter"/>
</dbReference>
<dbReference type="AlphaFoldDB" id="A0A0B1TEC5"/>
<sequence length="326" mass="37395">MSLLILLPTTVKLILLCFFLTLYEQFTWARISSQDELPEQEFFRLLMRTNGIERELDVITLEDGSTVRIKDVVQHSFKGLMVQRYAAIKLGTHSSAKLQLPNRLSNDSIDTSKWKIDKTYIIPNSYYNYMIDAIFRSDGVRMSRDSTAKVLSIGLGGGTIDGFLHAVFPKMDITVVEISPVMVNMARKWFGLSENYNYRVKIADGVDFLAEKANSREMYDVILLDACLSDQVVGIVCPYKTFLNVDVLENISKLIHPRGIFVINALSMSMAPDALYDYLAKRFHIFFNYCGRLYRRTAVNQVIYCMHRMPTSTPHTNIMRFLNETV</sequence>
<protein>
    <submittedName>
        <fullName evidence="1">Uncharacterized protein</fullName>
    </submittedName>
</protein>
<accession>A0A0B1TEC5</accession>
<dbReference type="Gene3D" id="3.40.50.150">
    <property type="entry name" value="Vaccinia Virus protein VP39"/>
    <property type="match status" value="1"/>
</dbReference>
<dbReference type="CDD" id="cd02440">
    <property type="entry name" value="AdoMet_MTases"/>
    <property type="match status" value="1"/>
</dbReference>
<evidence type="ECO:0000313" key="1">
    <source>
        <dbReference type="EMBL" id="KHJ94476.1"/>
    </source>
</evidence>
<organism evidence="1 2">
    <name type="scientific">Oesophagostomum dentatum</name>
    <name type="common">Nodular worm</name>
    <dbReference type="NCBI Taxonomy" id="61180"/>
    <lineage>
        <taxon>Eukaryota</taxon>
        <taxon>Metazoa</taxon>
        <taxon>Ecdysozoa</taxon>
        <taxon>Nematoda</taxon>
        <taxon>Chromadorea</taxon>
        <taxon>Rhabditida</taxon>
        <taxon>Rhabditina</taxon>
        <taxon>Rhabditomorpha</taxon>
        <taxon>Strongyloidea</taxon>
        <taxon>Strongylidae</taxon>
        <taxon>Oesophagostomum</taxon>
    </lineage>
</organism>
<keyword evidence="2" id="KW-1185">Reference proteome</keyword>
<dbReference type="PANTHER" id="PTHR11558:SF11">
    <property type="entry name" value="SPERMIDINE SYNTHASE"/>
    <property type="match status" value="1"/>
</dbReference>
<dbReference type="GO" id="GO:0005829">
    <property type="term" value="C:cytosol"/>
    <property type="evidence" value="ECO:0007669"/>
    <property type="project" value="TreeGrafter"/>
</dbReference>
<proteinExistence type="predicted"/>
<dbReference type="InterPro" id="IPR001045">
    <property type="entry name" value="Spermi_synthase"/>
</dbReference>
<gene>
    <name evidence="1" type="ORF">OESDEN_05594</name>
</gene>
<name>A0A0B1TEC5_OESDE</name>
<dbReference type="Proteomes" id="UP000053660">
    <property type="component" value="Unassembled WGS sequence"/>
</dbReference>
<dbReference type="SUPFAM" id="SSF53335">
    <property type="entry name" value="S-adenosyl-L-methionine-dependent methyltransferases"/>
    <property type="match status" value="1"/>
</dbReference>
<evidence type="ECO:0000313" key="2">
    <source>
        <dbReference type="Proteomes" id="UP000053660"/>
    </source>
</evidence>
<dbReference type="GO" id="GO:0008295">
    <property type="term" value="P:spermidine biosynthetic process"/>
    <property type="evidence" value="ECO:0007669"/>
    <property type="project" value="TreeGrafter"/>
</dbReference>
<dbReference type="Pfam" id="PF01564">
    <property type="entry name" value="Spermine_synth"/>
    <property type="match status" value="1"/>
</dbReference>
<dbReference type="PANTHER" id="PTHR11558">
    <property type="entry name" value="SPERMIDINE/SPERMINE SYNTHASE"/>
    <property type="match status" value="1"/>
</dbReference>
<reference evidence="1 2" key="1">
    <citation type="submission" date="2014-03" db="EMBL/GenBank/DDBJ databases">
        <title>Draft genome of the hookworm Oesophagostomum dentatum.</title>
        <authorList>
            <person name="Mitreva M."/>
        </authorList>
    </citation>
    <scope>NUCLEOTIDE SEQUENCE [LARGE SCALE GENOMIC DNA]</scope>
    <source>
        <strain evidence="1 2">OD-Hann</strain>
    </source>
</reference>